<dbReference type="Pfam" id="PF13770">
    <property type="entry name" value="DUF4169"/>
    <property type="match status" value="1"/>
</dbReference>
<evidence type="ECO:0008006" key="4">
    <source>
        <dbReference type="Google" id="ProtNLM"/>
    </source>
</evidence>
<organism evidence="2 3">
    <name type="scientific">Sphingobium jiangsuense</name>
    <dbReference type="NCBI Taxonomy" id="870476"/>
    <lineage>
        <taxon>Bacteria</taxon>
        <taxon>Pseudomonadati</taxon>
        <taxon>Pseudomonadota</taxon>
        <taxon>Alphaproteobacteria</taxon>
        <taxon>Sphingomonadales</taxon>
        <taxon>Sphingomonadaceae</taxon>
        <taxon>Sphingobium</taxon>
    </lineage>
</organism>
<name>A0A7W6BM62_9SPHN</name>
<reference evidence="2 3" key="1">
    <citation type="submission" date="2020-08" db="EMBL/GenBank/DDBJ databases">
        <title>Genomic Encyclopedia of Type Strains, Phase IV (KMG-IV): sequencing the most valuable type-strain genomes for metagenomic binning, comparative biology and taxonomic classification.</title>
        <authorList>
            <person name="Goeker M."/>
        </authorList>
    </citation>
    <scope>NUCLEOTIDE SEQUENCE [LARGE SCALE GENOMIC DNA]</scope>
    <source>
        <strain evidence="2 3">DSM 26189</strain>
    </source>
</reference>
<evidence type="ECO:0000313" key="2">
    <source>
        <dbReference type="EMBL" id="MBB3926152.1"/>
    </source>
</evidence>
<proteinExistence type="predicted"/>
<comment type="caution">
    <text evidence="2">The sequence shown here is derived from an EMBL/GenBank/DDBJ whole genome shotgun (WGS) entry which is preliminary data.</text>
</comment>
<dbReference type="InterPro" id="IPR025227">
    <property type="entry name" value="DUF4169"/>
</dbReference>
<dbReference type="EMBL" id="JACIDT010000005">
    <property type="protein sequence ID" value="MBB3926152.1"/>
    <property type="molecule type" value="Genomic_DNA"/>
</dbReference>
<feature type="compositionally biased region" description="Basic and acidic residues" evidence="1">
    <location>
        <begin position="17"/>
        <end position="67"/>
    </location>
</feature>
<protein>
    <recommendedName>
        <fullName evidence="4">DUF4169 domain-containing protein</fullName>
    </recommendedName>
</protein>
<gene>
    <name evidence="2" type="ORF">GGR43_001867</name>
</gene>
<keyword evidence="3" id="KW-1185">Reference proteome</keyword>
<dbReference type="RefSeq" id="WP_188071684.1">
    <property type="nucleotide sequence ID" value="NZ_BSPS01000053.1"/>
</dbReference>
<feature type="region of interest" description="Disordered" evidence="1">
    <location>
        <begin position="16"/>
        <end position="67"/>
    </location>
</feature>
<dbReference type="Proteomes" id="UP000571950">
    <property type="component" value="Unassembled WGS sequence"/>
</dbReference>
<evidence type="ECO:0000256" key="1">
    <source>
        <dbReference type="SAM" id="MobiDB-lite"/>
    </source>
</evidence>
<accession>A0A7W6BM62</accession>
<evidence type="ECO:0000313" key="3">
    <source>
        <dbReference type="Proteomes" id="UP000571950"/>
    </source>
</evidence>
<dbReference type="AlphaFoldDB" id="A0A7W6BM62"/>
<sequence>MGDVVNLRQARKRFARKAAEDKAAENRARHGLTKAEKLRQRDEAERQARAIDGARREGADGMEERKD</sequence>